<dbReference type="EMBL" id="BAAADN010000062">
    <property type="protein sequence ID" value="GAA0473188.1"/>
    <property type="molecule type" value="Genomic_DNA"/>
</dbReference>
<reference evidence="1" key="3">
    <citation type="submission" date="2023-12" db="EMBL/GenBank/DDBJ databases">
        <authorList>
            <person name="Sun Q."/>
            <person name="Inoue M."/>
        </authorList>
    </citation>
    <scope>NUCLEOTIDE SEQUENCE</scope>
    <source>
        <strain evidence="1">JCM 12289</strain>
    </source>
</reference>
<reference evidence="1" key="1">
    <citation type="journal article" date="2014" name="Int. J. Syst. Evol. Microbiol.">
        <title>Complete genome sequence of Corynebacterium casei LMG S-19264T (=DSM 44701T), isolated from a smear-ripened cheese.</title>
        <authorList>
            <consortium name="US DOE Joint Genome Institute (JGI-PGF)"/>
            <person name="Walter F."/>
            <person name="Albersmeier A."/>
            <person name="Kalinowski J."/>
            <person name="Ruckert C."/>
        </authorList>
    </citation>
    <scope>NUCLEOTIDE SEQUENCE</scope>
    <source>
        <strain evidence="1">JCM 12289</strain>
    </source>
</reference>
<dbReference type="Proteomes" id="UP000830542">
    <property type="component" value="Chromosome"/>
</dbReference>
<accession>A0AAV3SLH1</accession>
<evidence type="ECO:0000313" key="3">
    <source>
        <dbReference type="Proteomes" id="UP000830542"/>
    </source>
</evidence>
<dbReference type="RefSeq" id="WP_004053886.1">
    <property type="nucleotide sequence ID" value="NZ_BAAADN010000062.1"/>
</dbReference>
<gene>
    <name evidence="1" type="ORF">GCM10008985_32370</name>
    <name evidence="2" type="ORF">MUK72_02140</name>
</gene>
<evidence type="ECO:0000313" key="2">
    <source>
        <dbReference type="EMBL" id="UOO95520.1"/>
    </source>
</evidence>
<keyword evidence="3" id="KW-1185">Reference proteome</keyword>
<organism evidence="1 4">
    <name type="scientific">Halococcus dombrowskii</name>
    <dbReference type="NCBI Taxonomy" id="179637"/>
    <lineage>
        <taxon>Archaea</taxon>
        <taxon>Methanobacteriati</taxon>
        <taxon>Methanobacteriota</taxon>
        <taxon>Stenosarchaea group</taxon>
        <taxon>Halobacteria</taxon>
        <taxon>Halobacteriales</taxon>
        <taxon>Halococcaceae</taxon>
        <taxon>Halococcus</taxon>
    </lineage>
</organism>
<dbReference type="Proteomes" id="UP001500962">
    <property type="component" value="Unassembled WGS sequence"/>
</dbReference>
<reference evidence="2" key="2">
    <citation type="submission" date="2022-04" db="EMBL/GenBank/DDBJ databases">
        <title>Sequencing and genomic assembly of Halococcus dombrowskii.</title>
        <authorList>
            <person name="Lim S.W."/>
            <person name="MacLea K.S."/>
        </authorList>
    </citation>
    <scope>NUCLEOTIDE SEQUENCE</scope>
    <source>
        <strain evidence="2">H4</strain>
    </source>
</reference>
<sequence length="127" mass="13894">MEVRDAVEADAGRLAALGDAPAETMRNLVHDRTVRVAAEDDDLVGFVSFDARRDAVHVTQFDGQPEAVERLLDEPARFARSEGMAAELLVEASREELRRAATDAGFREVGPGPRFDGAPTVKFRLET</sequence>
<evidence type="ECO:0000313" key="4">
    <source>
        <dbReference type="Proteomes" id="UP001500962"/>
    </source>
</evidence>
<dbReference type="Gene3D" id="3.40.630.30">
    <property type="match status" value="1"/>
</dbReference>
<evidence type="ECO:0008006" key="5">
    <source>
        <dbReference type="Google" id="ProtNLM"/>
    </source>
</evidence>
<dbReference type="KEGG" id="hdo:MUK72_02140"/>
<evidence type="ECO:0000313" key="1">
    <source>
        <dbReference type="EMBL" id="GAA0473188.1"/>
    </source>
</evidence>
<dbReference type="SUPFAM" id="SSF55729">
    <property type="entry name" value="Acyl-CoA N-acyltransferases (Nat)"/>
    <property type="match status" value="1"/>
</dbReference>
<dbReference type="InterPro" id="IPR016181">
    <property type="entry name" value="Acyl_CoA_acyltransferase"/>
</dbReference>
<dbReference type="GeneID" id="71760610"/>
<dbReference type="AlphaFoldDB" id="A0AAV3SLH1"/>
<dbReference type="EMBL" id="CP095005">
    <property type="protein sequence ID" value="UOO95520.1"/>
    <property type="molecule type" value="Genomic_DNA"/>
</dbReference>
<name>A0AAV3SLH1_HALDO</name>
<proteinExistence type="predicted"/>
<protein>
    <recommendedName>
        <fullName evidence="5">N-acetyltransferase domain-containing protein</fullName>
    </recommendedName>
</protein>